<gene>
    <name evidence="2" type="ORF">EJB05_51858</name>
</gene>
<feature type="non-terminal residue" evidence="2">
    <location>
        <position position="1"/>
    </location>
</feature>
<dbReference type="EMBL" id="RWGY01000300">
    <property type="protein sequence ID" value="TVU02642.1"/>
    <property type="molecule type" value="Genomic_DNA"/>
</dbReference>
<dbReference type="Proteomes" id="UP000324897">
    <property type="component" value="Unassembled WGS sequence"/>
</dbReference>
<dbReference type="Gramene" id="TVU02642">
    <property type="protein sequence ID" value="TVU02642"/>
    <property type="gene ID" value="EJB05_51858"/>
</dbReference>
<protein>
    <submittedName>
        <fullName evidence="2">Uncharacterized protein</fullName>
    </submittedName>
</protein>
<dbReference type="OrthoDB" id="410307at2759"/>
<dbReference type="AlphaFoldDB" id="A0A5J9SUM1"/>
<organism evidence="2 3">
    <name type="scientific">Eragrostis curvula</name>
    <name type="common">weeping love grass</name>
    <dbReference type="NCBI Taxonomy" id="38414"/>
    <lineage>
        <taxon>Eukaryota</taxon>
        <taxon>Viridiplantae</taxon>
        <taxon>Streptophyta</taxon>
        <taxon>Embryophyta</taxon>
        <taxon>Tracheophyta</taxon>
        <taxon>Spermatophyta</taxon>
        <taxon>Magnoliopsida</taxon>
        <taxon>Liliopsida</taxon>
        <taxon>Poales</taxon>
        <taxon>Poaceae</taxon>
        <taxon>PACMAD clade</taxon>
        <taxon>Chloridoideae</taxon>
        <taxon>Eragrostideae</taxon>
        <taxon>Eragrostidinae</taxon>
        <taxon>Eragrostis</taxon>
    </lineage>
</organism>
<name>A0A5J9SUM1_9POAL</name>
<reference evidence="2 3" key="1">
    <citation type="journal article" date="2019" name="Sci. Rep.">
        <title>A high-quality genome of Eragrostis curvula grass provides insights into Poaceae evolution and supports new strategies to enhance forage quality.</title>
        <authorList>
            <person name="Carballo J."/>
            <person name="Santos B.A.C.M."/>
            <person name="Zappacosta D."/>
            <person name="Garbus I."/>
            <person name="Selva J.P."/>
            <person name="Gallo C.A."/>
            <person name="Diaz A."/>
            <person name="Albertini E."/>
            <person name="Caccamo M."/>
            <person name="Echenique V."/>
        </authorList>
    </citation>
    <scope>NUCLEOTIDE SEQUENCE [LARGE SCALE GENOMIC DNA]</scope>
    <source>
        <strain evidence="3">cv. Victoria</strain>
        <tissue evidence="2">Leaf</tissue>
    </source>
</reference>
<evidence type="ECO:0000313" key="3">
    <source>
        <dbReference type="Proteomes" id="UP000324897"/>
    </source>
</evidence>
<evidence type="ECO:0000313" key="2">
    <source>
        <dbReference type="EMBL" id="TVU02642.1"/>
    </source>
</evidence>
<feature type="region of interest" description="Disordered" evidence="1">
    <location>
        <begin position="71"/>
        <end position="98"/>
    </location>
</feature>
<accession>A0A5J9SUM1</accession>
<sequence>MLSQLHALSLKQAGDMPAYSSMPDTTQQQLHMPTSPMVTAANTAFGMDHSMAKAIMSSRASAFAKRSQSFIDRSGRAPPAARSLMSPAPTTSPSMLSDWGSPDGRLDWGVQGDELHKFRKSASFAFRGQSAAPVAAAEPDVSWVNSLVRDGHAGDIFAQWPEQEQMVA</sequence>
<keyword evidence="3" id="KW-1185">Reference proteome</keyword>
<comment type="caution">
    <text evidence="2">The sequence shown here is derived from an EMBL/GenBank/DDBJ whole genome shotgun (WGS) entry which is preliminary data.</text>
</comment>
<evidence type="ECO:0000256" key="1">
    <source>
        <dbReference type="SAM" id="MobiDB-lite"/>
    </source>
</evidence>
<proteinExistence type="predicted"/>